<gene>
    <name evidence="1" type="ORF">NXT3_PA00205</name>
</gene>
<protein>
    <recommendedName>
        <fullName evidence="3">SRPBCC family protein</fullName>
    </recommendedName>
</protein>
<evidence type="ECO:0008006" key="3">
    <source>
        <dbReference type="Google" id="ProtNLM"/>
    </source>
</evidence>
<keyword evidence="1" id="KW-0614">Plasmid</keyword>
<evidence type="ECO:0000313" key="2">
    <source>
        <dbReference type="Proteomes" id="UP000239340"/>
    </source>
</evidence>
<name>A0A2L0HAJ3_RHIFR</name>
<accession>A0A2L0HAJ3</accession>
<dbReference type="Gene3D" id="3.30.530.20">
    <property type="match status" value="1"/>
</dbReference>
<reference evidence="1 2" key="1">
    <citation type="submission" date="2017-10" db="EMBL/GenBank/DDBJ databases">
        <title>Analysis of the genome sequences of Rhizobium populations associated to common bean (phaseolus vulgaris).</title>
        <authorList>
            <person name="Bustos P."/>
            <person name="Santamaria R.I."/>
            <person name="Miranda-Sanchez F."/>
            <person name="Perez-Carrascal O."/>
            <person name="Juarez S."/>
            <person name="Lozano L."/>
            <person name="Martinez-Flores I."/>
            <person name="Vinuesa P."/>
            <person name="Martinez-Romero E."/>
            <person name="Cevallos M.A."/>
            <person name="Romero D."/>
            <person name="Davila G."/>
            <person name="Gonzalez V."/>
        </authorList>
    </citation>
    <scope>NUCLEOTIDE SEQUENCE [LARGE SCALE GENOMIC DNA]</scope>
    <source>
        <strain evidence="1 2">NXT3</strain>
        <plasmid evidence="2">Plasmid psfrenxt3a</plasmid>
    </source>
</reference>
<evidence type="ECO:0000313" key="1">
    <source>
        <dbReference type="EMBL" id="AUX78495.1"/>
    </source>
</evidence>
<sequence length="172" mass="19080">MTYAHAVQALADVGTSAEMLFDYLDDQASLGSHMQKPSMMMLGGRMSYEFDAAQGRAVGSVIKMQGKILGLRLLVEEVVTERHPPRRKVWETRRRPNLLVIGAYRMGFEISGSHGASRLRVFIEYDPPSAFGGKFLGSLFGPIYARWCVSRMAKDAAIRFGDVNRAPAARPL</sequence>
<dbReference type="EMBL" id="CP024308">
    <property type="protein sequence ID" value="AUX78495.1"/>
    <property type="molecule type" value="Genomic_DNA"/>
</dbReference>
<dbReference type="RefSeq" id="WP_104840192.1">
    <property type="nucleotide sequence ID" value="NZ_CP024308.1"/>
</dbReference>
<dbReference type="SUPFAM" id="SSF55961">
    <property type="entry name" value="Bet v1-like"/>
    <property type="match status" value="1"/>
</dbReference>
<dbReference type="AlphaFoldDB" id="A0A2L0HAJ3"/>
<organism evidence="1 2">
    <name type="scientific">Rhizobium fredii</name>
    <name type="common">Sinorhizobium fredii</name>
    <dbReference type="NCBI Taxonomy" id="380"/>
    <lineage>
        <taxon>Bacteria</taxon>
        <taxon>Pseudomonadati</taxon>
        <taxon>Pseudomonadota</taxon>
        <taxon>Alphaproteobacteria</taxon>
        <taxon>Hyphomicrobiales</taxon>
        <taxon>Rhizobiaceae</taxon>
        <taxon>Sinorhizobium/Ensifer group</taxon>
        <taxon>Sinorhizobium</taxon>
    </lineage>
</organism>
<geneLocation type="plasmid" evidence="2">
    <name>psfrenxt3a</name>
</geneLocation>
<dbReference type="Proteomes" id="UP000239340">
    <property type="component" value="Plasmid pSfreNXT3a"/>
</dbReference>
<proteinExistence type="predicted"/>
<dbReference type="InterPro" id="IPR023393">
    <property type="entry name" value="START-like_dom_sf"/>
</dbReference>